<evidence type="ECO:0000256" key="3">
    <source>
        <dbReference type="ARBA" id="ARBA00012759"/>
    </source>
</evidence>
<feature type="compositionally biased region" description="Polar residues" evidence="8">
    <location>
        <begin position="33"/>
        <end position="43"/>
    </location>
</feature>
<dbReference type="Gene3D" id="2.60.210.10">
    <property type="entry name" value="Apoptosis, Tumor Necrosis Factor Receptor Associated Protein 2, Chain A"/>
    <property type="match status" value="1"/>
</dbReference>
<dbReference type="PROSITE" id="PS00972">
    <property type="entry name" value="USP_1"/>
    <property type="match status" value="1"/>
</dbReference>
<dbReference type="InterPro" id="IPR029346">
    <property type="entry name" value="USP_C"/>
</dbReference>
<name>A0A9P8PMC1_9ASCO</name>
<comment type="caution">
    <text evidence="11">The sequence shown here is derived from an EMBL/GenBank/DDBJ whole genome shotgun (WGS) entry which is preliminary data.</text>
</comment>
<dbReference type="InterPro" id="IPR008974">
    <property type="entry name" value="TRAF-like"/>
</dbReference>
<keyword evidence="4" id="KW-0645">Protease</keyword>
<dbReference type="Gene3D" id="3.10.20.90">
    <property type="entry name" value="Phosphatidylinositol 3-kinase Catalytic Subunit, Chain A, domain 1"/>
    <property type="match status" value="1"/>
</dbReference>
<dbReference type="InterPro" id="IPR001394">
    <property type="entry name" value="Peptidase_C19_UCH"/>
</dbReference>
<proteinExistence type="inferred from homology"/>
<feature type="region of interest" description="Disordered" evidence="8">
    <location>
        <begin position="1"/>
        <end position="57"/>
    </location>
</feature>
<evidence type="ECO:0000313" key="12">
    <source>
        <dbReference type="Proteomes" id="UP000769528"/>
    </source>
</evidence>
<feature type="compositionally biased region" description="Basic and acidic residues" evidence="8">
    <location>
        <begin position="22"/>
        <end position="32"/>
    </location>
</feature>
<dbReference type="InterPro" id="IPR018200">
    <property type="entry name" value="USP_CS"/>
</dbReference>
<dbReference type="CDD" id="cd02659">
    <property type="entry name" value="peptidase_C19C"/>
    <property type="match status" value="1"/>
</dbReference>
<dbReference type="PROSITE" id="PS50144">
    <property type="entry name" value="MATH"/>
    <property type="match status" value="1"/>
</dbReference>
<keyword evidence="5" id="KW-0833">Ubl conjugation pathway</keyword>
<dbReference type="GO" id="GO:0005829">
    <property type="term" value="C:cytosol"/>
    <property type="evidence" value="ECO:0007669"/>
    <property type="project" value="TreeGrafter"/>
</dbReference>
<evidence type="ECO:0000256" key="5">
    <source>
        <dbReference type="ARBA" id="ARBA00022786"/>
    </source>
</evidence>
<dbReference type="AlphaFoldDB" id="A0A9P8PMC1"/>
<dbReference type="FunFam" id="3.90.70.10:FF:000044">
    <property type="entry name" value="Ubiquitin carboxyl-terminal hydrolase 13"/>
    <property type="match status" value="1"/>
</dbReference>
<keyword evidence="6" id="KW-0378">Hydrolase</keyword>
<accession>A0A9P8PMC1</accession>
<dbReference type="Pfam" id="PF00443">
    <property type="entry name" value="UCH"/>
    <property type="match status" value="1"/>
</dbReference>
<comment type="catalytic activity">
    <reaction evidence="1">
        <text>Thiol-dependent hydrolysis of ester, thioester, amide, peptide and isopeptide bonds formed by the C-terminal Gly of ubiquitin (a 76-residue protein attached to proteins as an intracellular targeting signal).</text>
        <dbReference type="EC" id="3.4.19.12"/>
    </reaction>
</comment>
<dbReference type="Pfam" id="PF12436">
    <property type="entry name" value="USP7_ICP0_bdg"/>
    <property type="match status" value="1"/>
</dbReference>
<keyword evidence="7" id="KW-0788">Thiol protease</keyword>
<protein>
    <recommendedName>
        <fullName evidence="3">ubiquitinyl hydrolase 1</fullName>
        <ecNumber evidence="3">3.4.19.12</ecNumber>
    </recommendedName>
</protein>
<sequence>MSLTNNLDHTKQESEITLTNESIDKNDKERTDLSTVSQLTDTSTEFKKRKPSSLNSTSSYTTNIVDFSSYSDQILPQLEDEDVKEIGSFTWVVPDLSKLKDDKVHSPSFTVGDYDFSILFFPKGNANSNIALYLEPLPKKHKIEEAGELKEIYDDPKWYVCAQFTLIISNPKDPKNAIINTSHQRFSKFATDWGFSNFTELKALTHSRRDFGPLSENDALYITAFVKVLNDPTGVLWHNFLDYDSKKETGFVGIKNQGATCYLNSLLQSYYFTNSFRNAVYQIPTEQDIPESSVSLALQRIFYQLQHSDEALDTGELTKAFGWTSSDAFDQHDVQELNRILMDRLESNMKGTEVENDLNKTFVGKMKTYCKCINVDYESSRIEDFWDVQLNVKNLENLHQSFQDYINVEILDGENKYNAQDYGLQDAKKGVVFEQFPSVLHLQLKRFEYDFDYNRLIKVNDRHEFPESIDLSPFLDQESAAKNGTKIDPLIYDLHGVLVHAGEISMGHYYALLRPTDSDNWYRFDDDKVWKVTHKQVFEENFGMSDLPQIKLNKMTRLQYQNYLLRKQTSAYMLVYIKRDDKAKILQEVTDKDVPLYLSRQLDQELESRAKERKDAAEQHLYKIINLYSKALFEDYEGFDLGPDFRQGSKSNQSARPTSIKVLKTQLFKDVYPQILEALNLEKDSNLKIWTMSYRRNQTSRPSSLLKGVNELSVEDIYKKYFSKKYSDVNLFIEDPKLELNAVKYNSDLSGFENVEKPTEAERLLNEQLIESSRIIVFVKYFDIQHQKLRLVSHIIVDEDDILKDFLPTISNFLGFSDETKLNIYEEINPGSIESINPSKTFQKLELTNGDIITVEEVLENPNSNDIYPFYPSAVEYYDYLQNKVFVTVKPFSGVTEEDEFVLINQEIAEKDHDKTLINDEDGKLVFPISQKCSHDDLAKIVGRRINKDPRFLRFFISYNKSRFPFKPDMTVYTVTSRNVEPNFEYEVLTIPLKDLESMQTLKVRWLPHSYVHYQEHEIIINRQSIVDDLINKIALKLNLSDEQRSQVFMWANFQSKFNRVLYPTDDIEPLTPDFEVYASIEKDLLEPLKYNMEGDEDEDDSIDEVLGVKPVAVVQFHKDPKRRLHGISFVFEFKKDETLTETIKRLQERFGLGVKEFGKIKICLWNAQDAPVYFKNPFFTGQDEVNEGSDPNNFIPFTDSGSQFFLGLDHPDRAIRASNQTTQGGISIR</sequence>
<dbReference type="Pfam" id="PF22486">
    <property type="entry name" value="MATH_2"/>
    <property type="match status" value="1"/>
</dbReference>
<dbReference type="GO" id="GO:0016579">
    <property type="term" value="P:protein deubiquitination"/>
    <property type="evidence" value="ECO:0007669"/>
    <property type="project" value="InterPro"/>
</dbReference>
<dbReference type="Gene3D" id="3.90.70.10">
    <property type="entry name" value="Cysteine proteinases"/>
    <property type="match status" value="1"/>
</dbReference>
<dbReference type="SUPFAM" id="SSF49599">
    <property type="entry name" value="TRAF domain-like"/>
    <property type="match status" value="1"/>
</dbReference>
<evidence type="ECO:0000313" key="11">
    <source>
        <dbReference type="EMBL" id="KAH3674687.1"/>
    </source>
</evidence>
<dbReference type="PROSITE" id="PS50235">
    <property type="entry name" value="USP_3"/>
    <property type="match status" value="1"/>
</dbReference>
<dbReference type="PANTHER" id="PTHR24006">
    <property type="entry name" value="UBIQUITIN CARBOXYL-TERMINAL HYDROLASE"/>
    <property type="match status" value="1"/>
</dbReference>
<dbReference type="InterPro" id="IPR002083">
    <property type="entry name" value="MATH/TRAF_dom"/>
</dbReference>
<evidence type="ECO:0000256" key="6">
    <source>
        <dbReference type="ARBA" id="ARBA00022801"/>
    </source>
</evidence>
<dbReference type="SUPFAM" id="SSF54001">
    <property type="entry name" value="Cysteine proteinases"/>
    <property type="match status" value="1"/>
</dbReference>
<evidence type="ECO:0000259" key="9">
    <source>
        <dbReference type="PROSITE" id="PS50144"/>
    </source>
</evidence>
<keyword evidence="12" id="KW-1185">Reference proteome</keyword>
<dbReference type="InterPro" id="IPR028889">
    <property type="entry name" value="USP"/>
</dbReference>
<dbReference type="GO" id="GO:0031647">
    <property type="term" value="P:regulation of protein stability"/>
    <property type="evidence" value="ECO:0007669"/>
    <property type="project" value="TreeGrafter"/>
</dbReference>
<dbReference type="InterPro" id="IPR050164">
    <property type="entry name" value="Peptidase_C19"/>
</dbReference>
<dbReference type="OrthoDB" id="289038at2759"/>
<dbReference type="PROSITE" id="PS00973">
    <property type="entry name" value="USP_2"/>
    <property type="match status" value="1"/>
</dbReference>
<evidence type="ECO:0000256" key="2">
    <source>
        <dbReference type="ARBA" id="ARBA00009085"/>
    </source>
</evidence>
<dbReference type="EMBL" id="JAEUBF010000838">
    <property type="protein sequence ID" value="KAH3674687.1"/>
    <property type="molecule type" value="Genomic_DNA"/>
</dbReference>
<reference evidence="11" key="2">
    <citation type="submission" date="2021-01" db="EMBL/GenBank/DDBJ databases">
        <authorList>
            <person name="Schikora-Tamarit M.A."/>
        </authorList>
    </citation>
    <scope>NUCLEOTIDE SEQUENCE</scope>
    <source>
        <strain evidence="11">CBS6341</strain>
    </source>
</reference>
<gene>
    <name evidence="11" type="ORF">WICMUC_003103</name>
</gene>
<dbReference type="SMART" id="SM00061">
    <property type="entry name" value="MATH"/>
    <property type="match status" value="1"/>
</dbReference>
<organism evidence="11 12">
    <name type="scientific">Wickerhamomyces mucosus</name>
    <dbReference type="NCBI Taxonomy" id="1378264"/>
    <lineage>
        <taxon>Eukaryota</taxon>
        <taxon>Fungi</taxon>
        <taxon>Dikarya</taxon>
        <taxon>Ascomycota</taxon>
        <taxon>Saccharomycotina</taxon>
        <taxon>Saccharomycetes</taxon>
        <taxon>Phaffomycetales</taxon>
        <taxon>Wickerhamomycetaceae</taxon>
        <taxon>Wickerhamomyces</taxon>
    </lineage>
</organism>
<reference evidence="11" key="1">
    <citation type="journal article" date="2021" name="Open Biol.">
        <title>Shared evolutionary footprints suggest mitochondrial oxidative damage underlies multiple complex I losses in fungi.</title>
        <authorList>
            <person name="Schikora-Tamarit M.A."/>
            <person name="Marcet-Houben M."/>
            <person name="Nosek J."/>
            <person name="Gabaldon T."/>
        </authorList>
    </citation>
    <scope>NUCLEOTIDE SEQUENCE</scope>
    <source>
        <strain evidence="11">CBS6341</strain>
    </source>
</reference>
<dbReference type="EC" id="3.4.19.12" evidence="3"/>
<evidence type="ECO:0000256" key="8">
    <source>
        <dbReference type="SAM" id="MobiDB-lite"/>
    </source>
</evidence>
<dbReference type="Proteomes" id="UP000769528">
    <property type="component" value="Unassembled WGS sequence"/>
</dbReference>
<dbReference type="Pfam" id="PF14533">
    <property type="entry name" value="USP7_C2"/>
    <property type="match status" value="1"/>
</dbReference>
<dbReference type="GO" id="GO:0004843">
    <property type="term" value="F:cysteine-type deubiquitinase activity"/>
    <property type="evidence" value="ECO:0007669"/>
    <property type="project" value="UniProtKB-EC"/>
</dbReference>
<dbReference type="InterPro" id="IPR024729">
    <property type="entry name" value="USP7_ICP0-binding_dom"/>
</dbReference>
<dbReference type="GO" id="GO:0006508">
    <property type="term" value="P:proteolysis"/>
    <property type="evidence" value="ECO:0007669"/>
    <property type="project" value="UniProtKB-KW"/>
</dbReference>
<evidence type="ECO:0000256" key="1">
    <source>
        <dbReference type="ARBA" id="ARBA00000707"/>
    </source>
</evidence>
<comment type="similarity">
    <text evidence="2">Belongs to the peptidase C19 family.</text>
</comment>
<evidence type="ECO:0000256" key="7">
    <source>
        <dbReference type="ARBA" id="ARBA00022807"/>
    </source>
</evidence>
<dbReference type="GO" id="GO:0005634">
    <property type="term" value="C:nucleus"/>
    <property type="evidence" value="ECO:0007669"/>
    <property type="project" value="TreeGrafter"/>
</dbReference>
<feature type="domain" description="USP" evidence="10">
    <location>
        <begin position="252"/>
        <end position="579"/>
    </location>
</feature>
<dbReference type="InterPro" id="IPR038765">
    <property type="entry name" value="Papain-like_cys_pep_sf"/>
</dbReference>
<evidence type="ECO:0000256" key="4">
    <source>
        <dbReference type="ARBA" id="ARBA00022670"/>
    </source>
</evidence>
<evidence type="ECO:0000259" key="10">
    <source>
        <dbReference type="PROSITE" id="PS50235"/>
    </source>
</evidence>
<dbReference type="PANTHER" id="PTHR24006:SF644">
    <property type="entry name" value="UBIQUITIN CARBOXYL-TERMINAL HYDROLASE 7"/>
    <property type="match status" value="1"/>
</dbReference>
<feature type="domain" description="MATH" evidence="9">
    <location>
        <begin position="86"/>
        <end position="226"/>
    </location>
</feature>